<proteinExistence type="predicted"/>
<dbReference type="STRING" id="177437.HRM2_04890"/>
<accession>C0QHP5</accession>
<dbReference type="AlphaFoldDB" id="C0QHP5"/>
<dbReference type="PANTHER" id="PTHR13847:SF287">
    <property type="entry name" value="FAD-DEPENDENT OXIDOREDUCTASE DOMAIN-CONTAINING PROTEIN 1"/>
    <property type="match status" value="1"/>
</dbReference>
<dbReference type="Gene3D" id="3.50.50.60">
    <property type="entry name" value="FAD/NAD(P)-binding domain"/>
    <property type="match status" value="1"/>
</dbReference>
<dbReference type="GO" id="GO:0008115">
    <property type="term" value="F:sarcosine oxidase activity"/>
    <property type="evidence" value="ECO:0007669"/>
    <property type="project" value="UniProtKB-EC"/>
</dbReference>
<protein>
    <submittedName>
        <fullName evidence="3">SoxB1</fullName>
        <ecNumber evidence="3">1.5.3.1</ecNumber>
    </submittedName>
</protein>
<dbReference type="Pfam" id="PF01266">
    <property type="entry name" value="DAO"/>
    <property type="match status" value="1"/>
</dbReference>
<dbReference type="OrthoDB" id="9805337at2"/>
<keyword evidence="1 3" id="KW-0560">Oxidoreductase</keyword>
<dbReference type="PANTHER" id="PTHR13847">
    <property type="entry name" value="SARCOSINE DEHYDROGENASE-RELATED"/>
    <property type="match status" value="1"/>
</dbReference>
<gene>
    <name evidence="3" type="primary">soxB1</name>
    <name evidence="3" type="ordered locus">HRM2_04890</name>
</gene>
<dbReference type="InterPro" id="IPR006076">
    <property type="entry name" value="FAD-dep_OxRdtase"/>
</dbReference>
<name>C0QHP5_DESAH</name>
<dbReference type="KEGG" id="dat:HRM2_04890"/>
<dbReference type="eggNOG" id="COG0665">
    <property type="taxonomic scope" value="Bacteria"/>
</dbReference>
<dbReference type="Gene3D" id="3.30.9.10">
    <property type="entry name" value="D-Amino Acid Oxidase, subunit A, domain 2"/>
    <property type="match status" value="1"/>
</dbReference>
<dbReference type="InterPro" id="IPR036188">
    <property type="entry name" value="FAD/NAD-bd_sf"/>
</dbReference>
<dbReference type="GO" id="GO:0005737">
    <property type="term" value="C:cytoplasm"/>
    <property type="evidence" value="ECO:0007669"/>
    <property type="project" value="TreeGrafter"/>
</dbReference>
<dbReference type="Proteomes" id="UP000000442">
    <property type="component" value="Chromosome"/>
</dbReference>
<evidence type="ECO:0000259" key="2">
    <source>
        <dbReference type="Pfam" id="PF01266"/>
    </source>
</evidence>
<evidence type="ECO:0000313" key="4">
    <source>
        <dbReference type="Proteomes" id="UP000000442"/>
    </source>
</evidence>
<sequence>MTKAYDAIVVGAGSAGVPTALALGQKGVKTLVIDSHPSPGQGQNKHAIGGIRATHSDPGKIIVGMRSLKILSTWQETHGDDIEWLRGGYLFPVYRDKEEAILKGFLPVQKQYGLKIDYVDADKIVEIVPGITRQGLMGGTFSPDDGSASPLLANNAFYRHALGTKKVDFHFKEQVTGITTDNAKVTGVTTDSATYSAPVVIDAAGPFSRDLGKFAGVDIPVFPDCHEGAITEPVASFFEAMVVDLRPAPGSKNYYFYQSRHGQIVFCITPDPSILGTDTRETSVFLPQVAKRMVELMPRLKNIRVRRVWRGLYPMTPDGSPLAGWNQEIEGLAHVTGMCGQGFMLGPGMGEIMARLITDELTDNDALVLDEFSLYREFGGTEGLQ</sequence>
<dbReference type="EMBL" id="CP001087">
    <property type="protein sequence ID" value="ACN13603.1"/>
    <property type="molecule type" value="Genomic_DNA"/>
</dbReference>
<reference evidence="3 4" key="1">
    <citation type="journal article" date="2009" name="Environ. Microbiol.">
        <title>Genome sequence of Desulfobacterium autotrophicum HRM2, a marine sulfate reducer oxidizing organic carbon completely to carbon dioxide.</title>
        <authorList>
            <person name="Strittmatter A.W."/>
            <person name="Liesegang H."/>
            <person name="Rabus R."/>
            <person name="Decker I."/>
            <person name="Amann J."/>
            <person name="Andres S."/>
            <person name="Henne A."/>
            <person name="Fricke W.F."/>
            <person name="Martinez-Arias R."/>
            <person name="Bartels D."/>
            <person name="Goesmann A."/>
            <person name="Krause L."/>
            <person name="Puehler A."/>
            <person name="Klenk H.P."/>
            <person name="Richter M."/>
            <person name="Schuler M."/>
            <person name="Gloeckner F.O."/>
            <person name="Meyerdierks A."/>
            <person name="Gottschalk G."/>
            <person name="Amann R."/>
        </authorList>
    </citation>
    <scope>NUCLEOTIDE SEQUENCE [LARGE SCALE GENOMIC DNA]</scope>
    <source>
        <strain evidence="4">ATCC 43914 / DSM 3382 / HRM2</strain>
    </source>
</reference>
<organism evidence="3 4">
    <name type="scientific">Desulforapulum autotrophicum (strain ATCC 43914 / DSM 3382 / VKM B-1955 / HRM2)</name>
    <name type="common">Desulfobacterium autotrophicum</name>
    <dbReference type="NCBI Taxonomy" id="177437"/>
    <lineage>
        <taxon>Bacteria</taxon>
        <taxon>Pseudomonadati</taxon>
        <taxon>Thermodesulfobacteriota</taxon>
        <taxon>Desulfobacteria</taxon>
        <taxon>Desulfobacterales</taxon>
        <taxon>Desulfobacteraceae</taxon>
        <taxon>Desulforapulum</taxon>
    </lineage>
</organism>
<keyword evidence="4" id="KW-1185">Reference proteome</keyword>
<evidence type="ECO:0000313" key="3">
    <source>
        <dbReference type="EMBL" id="ACN13603.1"/>
    </source>
</evidence>
<feature type="domain" description="FAD dependent oxidoreductase" evidence="2">
    <location>
        <begin position="6"/>
        <end position="356"/>
    </location>
</feature>
<dbReference type="HOGENOM" id="CLU_007884_4_1_7"/>
<dbReference type="EC" id="1.5.3.1" evidence="3"/>
<evidence type="ECO:0000256" key="1">
    <source>
        <dbReference type="ARBA" id="ARBA00023002"/>
    </source>
</evidence>
<dbReference type="SUPFAM" id="SSF54373">
    <property type="entry name" value="FAD-linked reductases, C-terminal domain"/>
    <property type="match status" value="1"/>
</dbReference>
<dbReference type="SUPFAM" id="SSF51905">
    <property type="entry name" value="FAD/NAD(P)-binding domain"/>
    <property type="match status" value="1"/>
</dbReference>